<dbReference type="SUPFAM" id="SSF52540">
    <property type="entry name" value="P-loop containing nucleoside triphosphate hydrolases"/>
    <property type="match status" value="1"/>
</dbReference>
<keyword evidence="2" id="KW-0067">ATP-binding</keyword>
<dbReference type="InterPro" id="IPR049945">
    <property type="entry name" value="AAA_22"/>
</dbReference>
<sequence length="248" mass="27512">MNAETPLVKATSIAPLSNVAAMMTLIQTLRQRPQISSGFGTFSGPSGYGKTYAARFAQNRTDCLYIEVRSFWTRKTFAQSILAELSIDKPRGTIADMMEQIAYQLGQDPDRVVLIDEADVLVDKNMIELARDIQEMTAAPVILIGEEKLTEKLKRFERIDNRILDRVLAQPSDSDDASVLAEIICPKLTVSDKLLTHIVERCKGRTRRIANTLHSVAASARRAGLSEICIDGFDGTIDTGEIPRRSVR</sequence>
<feature type="domain" description="ORC1/DEAH AAA+ ATPase" evidence="1">
    <location>
        <begin position="37"/>
        <end position="153"/>
    </location>
</feature>
<dbReference type="PANTHER" id="PTHR35894">
    <property type="entry name" value="GENERAL SECRETION PATHWAY PROTEIN A-RELATED"/>
    <property type="match status" value="1"/>
</dbReference>
<evidence type="ECO:0000313" key="2">
    <source>
        <dbReference type="EMBL" id="RLQ88886.1"/>
    </source>
</evidence>
<dbReference type="RefSeq" id="WP_121645854.1">
    <property type="nucleotide sequence ID" value="NZ_RCWN01000001.1"/>
</dbReference>
<dbReference type="Pfam" id="PF13401">
    <property type="entry name" value="AAA_22"/>
    <property type="match status" value="1"/>
</dbReference>
<dbReference type="AlphaFoldDB" id="A0A3L7JDX4"/>
<keyword evidence="2" id="KW-0547">Nucleotide-binding</keyword>
<name>A0A3L7JDX4_9HYPH</name>
<gene>
    <name evidence="2" type="ORF">D8780_12285</name>
</gene>
<dbReference type="InterPro" id="IPR027417">
    <property type="entry name" value="P-loop_NTPase"/>
</dbReference>
<protein>
    <submittedName>
        <fullName evidence="2">ATP-binding protein</fullName>
    </submittedName>
</protein>
<dbReference type="EMBL" id="RCWN01000001">
    <property type="protein sequence ID" value="RLQ88886.1"/>
    <property type="molecule type" value="Genomic_DNA"/>
</dbReference>
<comment type="caution">
    <text evidence="2">The sequence shown here is derived from an EMBL/GenBank/DDBJ whole genome shotgun (WGS) entry which is preliminary data.</text>
</comment>
<dbReference type="GO" id="GO:0005524">
    <property type="term" value="F:ATP binding"/>
    <property type="evidence" value="ECO:0007669"/>
    <property type="project" value="UniProtKB-KW"/>
</dbReference>
<dbReference type="InterPro" id="IPR052026">
    <property type="entry name" value="ExeA_AAA_ATPase_DNA-bind"/>
</dbReference>
<proteinExistence type="predicted"/>
<dbReference type="Gene3D" id="3.40.50.300">
    <property type="entry name" value="P-loop containing nucleotide triphosphate hydrolases"/>
    <property type="match status" value="1"/>
</dbReference>
<dbReference type="Proteomes" id="UP000281094">
    <property type="component" value="Unassembled WGS sequence"/>
</dbReference>
<dbReference type="GO" id="GO:0016887">
    <property type="term" value="F:ATP hydrolysis activity"/>
    <property type="evidence" value="ECO:0007669"/>
    <property type="project" value="InterPro"/>
</dbReference>
<dbReference type="PANTHER" id="PTHR35894:SF5">
    <property type="entry name" value="MU-LIKE PROPHAGE FLUMU DNA TRANSPOSITION PROTEIN B"/>
    <property type="match status" value="1"/>
</dbReference>
<reference evidence="2 3" key="1">
    <citation type="submission" date="2018-10" db="EMBL/GenBank/DDBJ databases">
        <title>Notoacmeibacter sp. M2BS9Y-3-1, whole genome shotgun sequence.</title>
        <authorList>
            <person name="Tuo L."/>
        </authorList>
    </citation>
    <scope>NUCLEOTIDE SEQUENCE [LARGE SCALE GENOMIC DNA]</scope>
    <source>
        <strain evidence="2 3">M2BS9Y-3-1</strain>
    </source>
</reference>
<keyword evidence="3" id="KW-1185">Reference proteome</keyword>
<evidence type="ECO:0000259" key="1">
    <source>
        <dbReference type="Pfam" id="PF13401"/>
    </source>
</evidence>
<organism evidence="2 3">
    <name type="scientific">Notoacmeibacter ruber</name>
    <dbReference type="NCBI Taxonomy" id="2670375"/>
    <lineage>
        <taxon>Bacteria</taxon>
        <taxon>Pseudomonadati</taxon>
        <taxon>Pseudomonadota</taxon>
        <taxon>Alphaproteobacteria</taxon>
        <taxon>Hyphomicrobiales</taxon>
        <taxon>Notoacmeibacteraceae</taxon>
        <taxon>Notoacmeibacter</taxon>
    </lineage>
</organism>
<accession>A0A3L7JDX4</accession>
<evidence type="ECO:0000313" key="3">
    <source>
        <dbReference type="Proteomes" id="UP000281094"/>
    </source>
</evidence>